<evidence type="ECO:0000313" key="3">
    <source>
        <dbReference type="Proteomes" id="UP000282930"/>
    </source>
</evidence>
<keyword evidence="3" id="KW-1185">Reference proteome</keyword>
<keyword evidence="1" id="KW-0812">Transmembrane</keyword>
<dbReference type="AlphaFoldDB" id="A0A3T0D5T1"/>
<dbReference type="KEGG" id="ccha:ELD05_06960"/>
<organism evidence="2 3">
    <name type="scientific">Caldicellulosiruptor changbaiensis</name>
    <dbReference type="NCBI Taxonomy" id="1222016"/>
    <lineage>
        <taxon>Bacteria</taxon>
        <taxon>Bacillati</taxon>
        <taxon>Bacillota</taxon>
        <taxon>Bacillota incertae sedis</taxon>
        <taxon>Caldicellulosiruptorales</taxon>
        <taxon>Caldicellulosiruptoraceae</taxon>
        <taxon>Caldicellulosiruptor</taxon>
    </lineage>
</organism>
<dbReference type="EMBL" id="CP034791">
    <property type="protein sequence ID" value="AZT90404.1"/>
    <property type="molecule type" value="Genomic_DNA"/>
</dbReference>
<evidence type="ECO:0000313" key="2">
    <source>
        <dbReference type="EMBL" id="AZT90404.1"/>
    </source>
</evidence>
<feature type="transmembrane region" description="Helical" evidence="1">
    <location>
        <begin position="98"/>
        <end position="119"/>
    </location>
</feature>
<gene>
    <name evidence="2" type="ORF">ELD05_06960</name>
</gene>
<reference evidence="2 3" key="1">
    <citation type="submission" date="2018-12" db="EMBL/GenBank/DDBJ databases">
        <title>Genome sequence from the cellulolytic species, Caldicellulosiruptor changbaiensis.</title>
        <authorList>
            <person name="Blumer-Schuette S.E."/>
            <person name="Mendoza C."/>
        </authorList>
    </citation>
    <scope>NUCLEOTIDE SEQUENCE [LARGE SCALE GENOMIC DNA]</scope>
    <source>
        <strain evidence="2 3">CBS-Z</strain>
    </source>
</reference>
<evidence type="ECO:0008006" key="4">
    <source>
        <dbReference type="Google" id="ProtNLM"/>
    </source>
</evidence>
<feature type="transmembrane region" description="Helical" evidence="1">
    <location>
        <begin position="131"/>
        <end position="155"/>
    </location>
</feature>
<dbReference type="Proteomes" id="UP000282930">
    <property type="component" value="Chromosome"/>
</dbReference>
<keyword evidence="1" id="KW-0472">Membrane</keyword>
<sequence>MFKNKVMLYGANIIGATVLQTVLQEIVYIKGNSILLYIPLLVCNVIFFEFTDALIANVVLIFIFCSLFTNSFFINVFLMVVLLFVNKRLKERIYLERIEIFLIYLFGFLLSKNLLHYLIESYVNKTVPNVSLILSTSVIQFILDSISGIFIYFVISKESKYLLRLKKGRNLKEE</sequence>
<accession>A0A3T0D5T1</accession>
<keyword evidence="1" id="KW-1133">Transmembrane helix</keyword>
<evidence type="ECO:0000256" key="1">
    <source>
        <dbReference type="SAM" id="Phobius"/>
    </source>
</evidence>
<dbReference type="RefSeq" id="WP_127351864.1">
    <property type="nucleotide sequence ID" value="NZ_CP034791.1"/>
</dbReference>
<proteinExistence type="predicted"/>
<name>A0A3T0D5T1_9FIRM</name>
<feature type="transmembrane region" description="Helical" evidence="1">
    <location>
        <begin position="35"/>
        <end position="55"/>
    </location>
</feature>
<protein>
    <recommendedName>
        <fullName evidence="4">Rod shape-determining protein MreD</fullName>
    </recommendedName>
</protein>
<feature type="transmembrane region" description="Helical" evidence="1">
    <location>
        <begin position="61"/>
        <end position="86"/>
    </location>
</feature>